<feature type="transmembrane region" description="Helical" evidence="9">
    <location>
        <begin position="141"/>
        <end position="165"/>
    </location>
</feature>
<accession>A0A7L0C463</accession>
<feature type="transmembrane region" description="Helical" evidence="9">
    <location>
        <begin position="354"/>
        <end position="377"/>
    </location>
</feature>
<feature type="non-terminal residue" evidence="12">
    <location>
        <position position="551"/>
    </location>
</feature>
<feature type="non-terminal residue" evidence="12">
    <location>
        <position position="1"/>
    </location>
</feature>
<evidence type="ECO:0000256" key="7">
    <source>
        <dbReference type="ARBA" id="ARBA00023136"/>
    </source>
</evidence>
<feature type="transmembrane region" description="Helical" evidence="9">
    <location>
        <begin position="493"/>
        <end position="511"/>
    </location>
</feature>
<feature type="transmembrane region" description="Helical" evidence="9">
    <location>
        <begin position="523"/>
        <end position="542"/>
    </location>
</feature>
<evidence type="ECO:0000256" key="5">
    <source>
        <dbReference type="ARBA" id="ARBA00022692"/>
    </source>
</evidence>
<keyword evidence="3" id="KW-0050">Antiport</keyword>
<comment type="caution">
    <text evidence="12">The sequence shown here is derived from an EMBL/GenBank/DDBJ whole genome shotgun (WGS) entry which is preliminary data.</text>
</comment>
<dbReference type="GO" id="GO:0016020">
    <property type="term" value="C:membrane"/>
    <property type="evidence" value="ECO:0007669"/>
    <property type="project" value="UniProtKB-SubCell"/>
</dbReference>
<reference evidence="12 13" key="1">
    <citation type="submission" date="2019-09" db="EMBL/GenBank/DDBJ databases">
        <title>Bird 10,000 Genomes (B10K) Project - Family phase.</title>
        <authorList>
            <person name="Zhang G."/>
        </authorList>
    </citation>
    <scope>NUCLEOTIDE SEQUENCE [LARGE SCALE GENOMIC DNA]</scope>
    <source>
        <strain evidence="12">B10K-DU-007-42</strain>
        <tissue evidence="12">Muscle</tissue>
    </source>
</reference>
<feature type="domain" description="Sodium/calcium exchanger membrane region" evidence="11">
    <location>
        <begin position="390"/>
        <end position="540"/>
    </location>
</feature>
<comment type="subcellular location">
    <subcellularLocation>
        <location evidence="1">Membrane</location>
        <topology evidence="1">Multi-pass membrane protein</topology>
    </subcellularLocation>
</comment>
<evidence type="ECO:0000313" key="13">
    <source>
        <dbReference type="Proteomes" id="UP000519115"/>
    </source>
</evidence>
<evidence type="ECO:0000256" key="9">
    <source>
        <dbReference type="SAM" id="Phobius"/>
    </source>
</evidence>
<feature type="transmembrane region" description="Helical" evidence="9">
    <location>
        <begin position="324"/>
        <end position="342"/>
    </location>
</feature>
<evidence type="ECO:0000256" key="1">
    <source>
        <dbReference type="ARBA" id="ARBA00004141"/>
    </source>
</evidence>
<dbReference type="GO" id="GO:0006874">
    <property type="term" value="P:intracellular calcium ion homeostasis"/>
    <property type="evidence" value="ECO:0007669"/>
    <property type="project" value="TreeGrafter"/>
</dbReference>
<feature type="transmembrane region" description="Helical" evidence="9">
    <location>
        <begin position="199"/>
        <end position="219"/>
    </location>
</feature>
<dbReference type="PANTHER" id="PTHR12266:SF0">
    <property type="entry name" value="MITOCHONDRIAL SODIUM_CALCIUM EXCHANGER PROTEIN"/>
    <property type="match status" value="1"/>
</dbReference>
<feature type="signal peptide" evidence="10">
    <location>
        <begin position="1"/>
        <end position="20"/>
    </location>
</feature>
<evidence type="ECO:0000259" key="11">
    <source>
        <dbReference type="Pfam" id="PF01699"/>
    </source>
</evidence>
<keyword evidence="4" id="KW-0109">Calcium transport</keyword>
<dbReference type="AlphaFoldDB" id="A0A7L0C463"/>
<dbReference type="InterPro" id="IPR051359">
    <property type="entry name" value="CaCA_antiporter"/>
</dbReference>
<feature type="transmembrane region" description="Helical" evidence="9">
    <location>
        <begin position="97"/>
        <end position="120"/>
    </location>
</feature>
<dbReference type="GO" id="GO:0099093">
    <property type="term" value="P:calcium export from the mitochondrion"/>
    <property type="evidence" value="ECO:0007669"/>
    <property type="project" value="TreeGrafter"/>
</dbReference>
<keyword evidence="7 9" id="KW-0472">Membrane</keyword>
<keyword evidence="10" id="KW-0732">Signal</keyword>
<keyword evidence="5 9" id="KW-0812">Transmembrane</keyword>
<proteinExistence type="predicted"/>
<dbReference type="GO" id="GO:0005432">
    <property type="term" value="F:calcium:sodium antiporter activity"/>
    <property type="evidence" value="ECO:0007669"/>
    <property type="project" value="TreeGrafter"/>
</dbReference>
<feature type="chain" id="PRO_5029458192" evidence="10">
    <location>
        <begin position="21"/>
        <end position="551"/>
    </location>
</feature>
<dbReference type="Pfam" id="PF01699">
    <property type="entry name" value="Na_Ca_ex"/>
    <property type="match status" value="2"/>
</dbReference>
<keyword evidence="2" id="KW-0813">Transport</keyword>
<dbReference type="Gene3D" id="1.20.1420.30">
    <property type="entry name" value="NCX, central ion-binding region"/>
    <property type="match status" value="1"/>
</dbReference>
<dbReference type="InterPro" id="IPR044880">
    <property type="entry name" value="NCX_ion-bd_dom_sf"/>
</dbReference>
<dbReference type="InterPro" id="IPR004837">
    <property type="entry name" value="NaCa_Exmemb"/>
</dbReference>
<feature type="domain" description="Sodium/calcium exchanger membrane region" evidence="11">
    <location>
        <begin position="106"/>
        <end position="194"/>
    </location>
</feature>
<dbReference type="Proteomes" id="UP000519115">
    <property type="component" value="Unassembled WGS sequence"/>
</dbReference>
<evidence type="ECO:0000256" key="4">
    <source>
        <dbReference type="ARBA" id="ARBA00022568"/>
    </source>
</evidence>
<gene>
    <name evidence="12" type="primary">Slc8b1</name>
    <name evidence="12" type="ORF">SPITYR_R13609</name>
</gene>
<evidence type="ECO:0000256" key="8">
    <source>
        <dbReference type="SAM" id="MobiDB-lite"/>
    </source>
</evidence>
<feature type="transmembrane region" description="Helical" evidence="9">
    <location>
        <begin position="383"/>
        <end position="403"/>
    </location>
</feature>
<evidence type="ECO:0000256" key="6">
    <source>
        <dbReference type="ARBA" id="ARBA00022989"/>
    </source>
</evidence>
<evidence type="ECO:0000256" key="10">
    <source>
        <dbReference type="SAM" id="SignalP"/>
    </source>
</evidence>
<feature type="transmembrane region" description="Helical" evidence="9">
    <location>
        <begin position="294"/>
        <end position="312"/>
    </location>
</feature>
<feature type="region of interest" description="Disordered" evidence="8">
    <location>
        <begin position="229"/>
        <end position="257"/>
    </location>
</feature>
<evidence type="ECO:0000313" key="12">
    <source>
        <dbReference type="EMBL" id="NXJ48581.1"/>
    </source>
</evidence>
<protein>
    <submittedName>
        <fullName evidence="12">NCLX protein</fullName>
    </submittedName>
</protein>
<dbReference type="EMBL" id="VXAF01000146">
    <property type="protein sequence ID" value="NXJ48581.1"/>
    <property type="molecule type" value="Genomic_DNA"/>
</dbReference>
<feature type="transmembrane region" description="Helical" evidence="9">
    <location>
        <begin position="415"/>
        <end position="434"/>
    </location>
</feature>
<keyword evidence="4" id="KW-0106">Calcium</keyword>
<evidence type="ECO:0000256" key="2">
    <source>
        <dbReference type="ARBA" id="ARBA00022448"/>
    </source>
</evidence>
<feature type="transmembrane region" description="Helical" evidence="9">
    <location>
        <begin position="454"/>
        <end position="477"/>
    </location>
</feature>
<name>A0A7L0C463_9AVES</name>
<dbReference type="PANTHER" id="PTHR12266">
    <property type="entry name" value="NA+/CA2+ K+ INDEPENDENT EXCHANGER"/>
    <property type="match status" value="1"/>
</dbReference>
<keyword evidence="13" id="KW-1185">Reference proteome</keyword>
<dbReference type="FunFam" id="1.20.1420.30:FF:000025">
    <property type="entry name" value="sodium/potassium/calcium exchanger 6, mitochondrial isoform X3"/>
    <property type="match status" value="1"/>
</dbReference>
<keyword evidence="4" id="KW-0406">Ion transport</keyword>
<keyword evidence="6 9" id="KW-1133">Transmembrane helix</keyword>
<evidence type="ECO:0000256" key="3">
    <source>
        <dbReference type="ARBA" id="ARBA00022449"/>
    </source>
</evidence>
<sequence>MGPAGTLSLAGVLSLVGVLAGDSGVQPAGTPLTLDLGGTVPPGWDALSHSRGLDCREVRKRNGSEWCRFVRSNPDCRLEGGFLDYLQGVFCVFPPRLLPLAVTLYALWLLYLFIILGVTAEKFFCPNLSAISTNLKLSHNVAVSSAAHGVFSLTSPLHGVTFLAFGNGAPDVFSAVVAFSNPRTAGLAVGAVFGKEKPAGGYLGLYVFYVFTVVLCTWIHRRQRGEGLAPPGPWEPEMPTDAEEQESSGTNSGDYGEEYRPLIPSRESSLRILTAALSPLDYLKWRRKPWYWRLFKVLKVPVELVLLLTVPVVDPDKDDLNWKRPLNCLHILTSPLLCILTLKSGAYGLYQIQGIFPVWGLVTLVGSVLAVITFITTSNEEPPKYHCVFAFLGFLASAMWINAAATELVNILRTLGVIFQLSNTVLGLTLLAWGNSIGDTFSDLTMARQGYPRMAFSACFGGIIFNILVGVGLGCLLQMTSSQLAVKLEPDSLLVWILAGALGLSLVFSFVSVPAQCFQLGKAYGVCLILYYLAFLCVALLTEFRVIRLSA</sequence>
<organism evidence="12 13">
    <name type="scientific">Spizaetus tyrannus</name>
    <name type="common">black hawk-eagle</name>
    <dbReference type="NCBI Taxonomy" id="252798"/>
    <lineage>
        <taxon>Eukaryota</taxon>
        <taxon>Metazoa</taxon>
        <taxon>Chordata</taxon>
        <taxon>Craniata</taxon>
        <taxon>Vertebrata</taxon>
        <taxon>Euteleostomi</taxon>
        <taxon>Archelosauria</taxon>
        <taxon>Archosauria</taxon>
        <taxon>Dinosauria</taxon>
        <taxon>Saurischia</taxon>
        <taxon>Theropoda</taxon>
        <taxon>Coelurosauria</taxon>
        <taxon>Aves</taxon>
        <taxon>Neognathae</taxon>
        <taxon>Neoaves</taxon>
        <taxon>Telluraves</taxon>
        <taxon>Accipitrimorphae</taxon>
        <taxon>Accipitriformes</taxon>
        <taxon>Accipitridae</taxon>
        <taxon>Accipitrinae</taxon>
        <taxon>Spizaetus</taxon>
    </lineage>
</organism>